<protein>
    <submittedName>
        <fullName evidence="2">Uncharacterized protein</fullName>
    </submittedName>
</protein>
<organism evidence="2 3">
    <name type="scientific">Dioscorea zingiberensis</name>
    <dbReference type="NCBI Taxonomy" id="325984"/>
    <lineage>
        <taxon>Eukaryota</taxon>
        <taxon>Viridiplantae</taxon>
        <taxon>Streptophyta</taxon>
        <taxon>Embryophyta</taxon>
        <taxon>Tracheophyta</taxon>
        <taxon>Spermatophyta</taxon>
        <taxon>Magnoliopsida</taxon>
        <taxon>Liliopsida</taxon>
        <taxon>Dioscoreales</taxon>
        <taxon>Dioscoreaceae</taxon>
        <taxon>Dioscorea</taxon>
    </lineage>
</organism>
<sequence length="209" mass="22649">MSSPAVVDVVGFIIGSPNGPSQEKTARSSQRQKTKNATKGAETSELEEGRGLDKSSRAAGLQGACSTPEREDGGRSPAPLAIRLTSSRPKLITSGGNLFLHSYVGLGFQTFVVLQRATFIIQALKRLKGTSSDKRGKMSETTKQIFDQLTEGAVKLMENGDYKGYRRLAHAKGGLDLEAVRSLTCLERMMEEANVNVQLDECCGVWFSF</sequence>
<gene>
    <name evidence="2" type="ORF">J5N97_016985</name>
</gene>
<dbReference type="Proteomes" id="UP001085076">
    <property type="component" value="Miscellaneous, Linkage group lg04"/>
</dbReference>
<proteinExistence type="predicted"/>
<comment type="caution">
    <text evidence="2">The sequence shown here is derived from an EMBL/GenBank/DDBJ whole genome shotgun (WGS) entry which is preliminary data.</text>
</comment>
<evidence type="ECO:0000313" key="3">
    <source>
        <dbReference type="Proteomes" id="UP001085076"/>
    </source>
</evidence>
<keyword evidence="3" id="KW-1185">Reference proteome</keyword>
<evidence type="ECO:0000256" key="1">
    <source>
        <dbReference type="SAM" id="MobiDB-lite"/>
    </source>
</evidence>
<feature type="compositionally biased region" description="Polar residues" evidence="1">
    <location>
        <begin position="18"/>
        <end position="29"/>
    </location>
</feature>
<evidence type="ECO:0000313" key="2">
    <source>
        <dbReference type="EMBL" id="KAJ0975020.1"/>
    </source>
</evidence>
<name>A0A9D5CKW0_9LILI</name>
<dbReference type="AlphaFoldDB" id="A0A9D5CKW0"/>
<feature type="compositionally biased region" description="Basic and acidic residues" evidence="1">
    <location>
        <begin position="47"/>
        <end position="56"/>
    </location>
</feature>
<feature type="region of interest" description="Disordered" evidence="1">
    <location>
        <begin position="12"/>
        <end position="80"/>
    </location>
</feature>
<dbReference type="EMBL" id="JAGGNH010000004">
    <property type="protein sequence ID" value="KAJ0975020.1"/>
    <property type="molecule type" value="Genomic_DNA"/>
</dbReference>
<dbReference type="OrthoDB" id="1746052at2759"/>
<reference evidence="2" key="2">
    <citation type="journal article" date="2022" name="Hortic Res">
        <title>The genome of Dioscorea zingiberensis sheds light on the biosynthesis, origin and evolution of the medicinally important diosgenin saponins.</title>
        <authorList>
            <person name="Li Y."/>
            <person name="Tan C."/>
            <person name="Li Z."/>
            <person name="Guo J."/>
            <person name="Li S."/>
            <person name="Chen X."/>
            <person name="Wang C."/>
            <person name="Dai X."/>
            <person name="Yang H."/>
            <person name="Song W."/>
            <person name="Hou L."/>
            <person name="Xu J."/>
            <person name="Tong Z."/>
            <person name="Xu A."/>
            <person name="Yuan X."/>
            <person name="Wang W."/>
            <person name="Yang Q."/>
            <person name="Chen L."/>
            <person name="Sun Z."/>
            <person name="Wang K."/>
            <person name="Pan B."/>
            <person name="Chen J."/>
            <person name="Bao Y."/>
            <person name="Liu F."/>
            <person name="Qi X."/>
            <person name="Gang D.R."/>
            <person name="Wen J."/>
            <person name="Li J."/>
        </authorList>
    </citation>
    <scope>NUCLEOTIDE SEQUENCE</scope>
    <source>
        <strain evidence="2">Dzin_1.0</strain>
    </source>
</reference>
<reference evidence="2" key="1">
    <citation type="submission" date="2021-03" db="EMBL/GenBank/DDBJ databases">
        <authorList>
            <person name="Li Z."/>
            <person name="Yang C."/>
        </authorList>
    </citation>
    <scope>NUCLEOTIDE SEQUENCE</scope>
    <source>
        <strain evidence="2">Dzin_1.0</strain>
        <tissue evidence="2">Leaf</tissue>
    </source>
</reference>
<accession>A0A9D5CKW0</accession>